<feature type="non-terminal residue" evidence="3">
    <location>
        <position position="1"/>
    </location>
</feature>
<evidence type="ECO:0000259" key="2">
    <source>
        <dbReference type="Pfam" id="PF07484"/>
    </source>
</evidence>
<sequence>SCSGQVLAIQQNTALFSLLGTRYGGNGTSTFALPNLNGRTIIGADSSYPQGTAIGTESVQLSGAQLPPHTHSIGGPVPVSTATGSTGSPAGAYFATTQDEAYGLAPSGSQMAPMASGTTGLSEIRAVGFGFAPVGWATCNGQALPISDYEPLYQLIGTTYGGDGVRTFNVPNLNGAVVVGAGQGNSLSNYQLGQRAGAANVTLNTNQVATHNHAIGGTLAGSTSGTLTDNPVSSLPGPLSGSYNPSPAP</sequence>
<feature type="region of interest" description="Disordered" evidence="1">
    <location>
        <begin position="220"/>
        <end position="249"/>
    </location>
</feature>
<dbReference type="InterPro" id="IPR037053">
    <property type="entry name" value="Phage_tail_collar_dom_sf"/>
</dbReference>
<dbReference type="Pfam" id="PF07484">
    <property type="entry name" value="Collar"/>
    <property type="match status" value="2"/>
</dbReference>
<protein>
    <recommendedName>
        <fullName evidence="2">Phage tail collar domain-containing protein</fullName>
    </recommendedName>
</protein>
<dbReference type="AlphaFoldDB" id="A0A699QSU2"/>
<gene>
    <name evidence="3" type="ORF">Tci_844516</name>
</gene>
<evidence type="ECO:0000256" key="1">
    <source>
        <dbReference type="SAM" id="MobiDB-lite"/>
    </source>
</evidence>
<name>A0A699QSU2_TANCI</name>
<feature type="non-terminal residue" evidence="3">
    <location>
        <position position="249"/>
    </location>
</feature>
<evidence type="ECO:0000313" key="3">
    <source>
        <dbReference type="EMBL" id="GFC72546.1"/>
    </source>
</evidence>
<dbReference type="EMBL" id="BKCJ011038374">
    <property type="protein sequence ID" value="GFC72546.1"/>
    <property type="molecule type" value="Genomic_DNA"/>
</dbReference>
<comment type="caution">
    <text evidence="3">The sequence shown here is derived from an EMBL/GenBank/DDBJ whole genome shotgun (WGS) entry which is preliminary data.</text>
</comment>
<dbReference type="Gene3D" id="3.90.1340.10">
    <property type="entry name" value="Phage tail collar domain"/>
    <property type="match status" value="2"/>
</dbReference>
<organism evidence="3">
    <name type="scientific">Tanacetum cinerariifolium</name>
    <name type="common">Dalmatian daisy</name>
    <name type="synonym">Chrysanthemum cinerariifolium</name>
    <dbReference type="NCBI Taxonomy" id="118510"/>
    <lineage>
        <taxon>Eukaryota</taxon>
        <taxon>Viridiplantae</taxon>
        <taxon>Streptophyta</taxon>
        <taxon>Embryophyta</taxon>
        <taxon>Tracheophyta</taxon>
        <taxon>Spermatophyta</taxon>
        <taxon>Magnoliopsida</taxon>
        <taxon>eudicotyledons</taxon>
        <taxon>Gunneridae</taxon>
        <taxon>Pentapetalae</taxon>
        <taxon>asterids</taxon>
        <taxon>campanulids</taxon>
        <taxon>Asterales</taxon>
        <taxon>Asteraceae</taxon>
        <taxon>Asteroideae</taxon>
        <taxon>Anthemideae</taxon>
        <taxon>Anthemidinae</taxon>
        <taxon>Tanacetum</taxon>
    </lineage>
</organism>
<accession>A0A699QSU2</accession>
<feature type="domain" description="Phage tail collar" evidence="2">
    <location>
        <begin position="2"/>
        <end position="41"/>
    </location>
</feature>
<dbReference type="SUPFAM" id="SSF88874">
    <property type="entry name" value="Receptor-binding domain of short tail fibre protein gp12"/>
    <property type="match status" value="2"/>
</dbReference>
<feature type="domain" description="Phage tail collar" evidence="2">
    <location>
        <begin position="123"/>
        <end position="177"/>
    </location>
</feature>
<dbReference type="InterPro" id="IPR011083">
    <property type="entry name" value="Phage_tail_collar_dom"/>
</dbReference>
<proteinExistence type="predicted"/>
<reference evidence="3" key="1">
    <citation type="journal article" date="2019" name="Sci. Rep.">
        <title>Draft genome of Tanacetum cinerariifolium, the natural source of mosquito coil.</title>
        <authorList>
            <person name="Yamashiro T."/>
            <person name="Shiraishi A."/>
            <person name="Satake H."/>
            <person name="Nakayama K."/>
        </authorList>
    </citation>
    <scope>NUCLEOTIDE SEQUENCE</scope>
</reference>